<evidence type="ECO:0000313" key="4">
    <source>
        <dbReference type="EMBL" id="MBU8827498.1"/>
    </source>
</evidence>
<protein>
    <submittedName>
        <fullName evidence="4">GNAT family N-acetyltransferase</fullName>
        <ecNumber evidence="4">2.3.1.-</ecNumber>
    </submittedName>
</protein>
<dbReference type="InterPro" id="IPR016181">
    <property type="entry name" value="Acyl_CoA_acyltransferase"/>
</dbReference>
<dbReference type="SUPFAM" id="SSF55729">
    <property type="entry name" value="Acyl-CoA N-acyltransferases (Nat)"/>
    <property type="match status" value="1"/>
</dbReference>
<dbReference type="Proteomes" id="UP000696413">
    <property type="component" value="Unassembled WGS sequence"/>
</dbReference>
<comment type="caution">
    <text evidence="4">The sequence shown here is derived from an EMBL/GenBank/DDBJ whole genome shotgun (WGS) entry which is preliminary data.</text>
</comment>
<gene>
    <name evidence="4" type="ORF">KL859_32075</name>
</gene>
<dbReference type="EMBL" id="JAHBOM010000045">
    <property type="protein sequence ID" value="MBU8827498.1"/>
    <property type="molecule type" value="Genomic_DNA"/>
</dbReference>
<feature type="domain" description="N-acetyltransferase" evidence="3">
    <location>
        <begin position="3"/>
        <end position="185"/>
    </location>
</feature>
<evidence type="ECO:0000256" key="2">
    <source>
        <dbReference type="ARBA" id="ARBA00023315"/>
    </source>
</evidence>
<dbReference type="EC" id="2.3.1.-" evidence="4"/>
<organism evidence="4 5">
    <name type="scientific">Mycolicibacterium goodii</name>
    <name type="common">Mycobacterium goodii</name>
    <dbReference type="NCBI Taxonomy" id="134601"/>
    <lineage>
        <taxon>Bacteria</taxon>
        <taxon>Bacillati</taxon>
        <taxon>Actinomycetota</taxon>
        <taxon>Actinomycetes</taxon>
        <taxon>Mycobacteriales</taxon>
        <taxon>Mycobacteriaceae</taxon>
        <taxon>Mycolicibacterium</taxon>
    </lineage>
</organism>
<sequence>MPVVVDLAQPADLPELAAVAAATFPLACPPSATPQNIAAFIDETLSEKRFGDYLDDPGRTVLVARDTAHARSTSDPASISGYALLIRGVPGDADVQRAVPTRPALELSKIYVLPERHGTGTATALMTTTLSKAVELDVRCVWLGVNQQNVRAQRFYAKHGFTVNGTKTFRLGAGIENDYVMVRPV</sequence>
<dbReference type="RefSeq" id="WP_073679775.1">
    <property type="nucleotide sequence ID" value="NZ_JAHBOL010000058.1"/>
</dbReference>
<evidence type="ECO:0000313" key="5">
    <source>
        <dbReference type="Proteomes" id="UP000696413"/>
    </source>
</evidence>
<accession>A0ABS6I1N4</accession>
<keyword evidence="1 4" id="KW-0808">Transferase</keyword>
<dbReference type="InterPro" id="IPR050832">
    <property type="entry name" value="Bact_Acetyltransf"/>
</dbReference>
<name>A0ABS6I1N4_MYCGD</name>
<evidence type="ECO:0000259" key="3">
    <source>
        <dbReference type="PROSITE" id="PS51186"/>
    </source>
</evidence>
<keyword evidence="2 4" id="KW-0012">Acyltransferase</keyword>
<reference evidence="4 5" key="1">
    <citation type="submission" date="2021-05" db="EMBL/GenBank/DDBJ databases">
        <title>Draft Genome Sequences of Clinical Respiratory Isolates of Mycobacterium goodii Recovered in Ireland.</title>
        <authorList>
            <person name="Flanagan P.R."/>
            <person name="Mok S."/>
            <person name="Roycroft E."/>
            <person name="Rogers T.R."/>
            <person name="Fitzgibbon M."/>
        </authorList>
    </citation>
    <scope>NUCLEOTIDE SEQUENCE [LARGE SCALE GENOMIC DNA]</scope>
    <source>
        <strain evidence="4 5">14IE55</strain>
    </source>
</reference>
<proteinExistence type="predicted"/>
<dbReference type="Gene3D" id="3.40.630.30">
    <property type="match status" value="1"/>
</dbReference>
<dbReference type="PROSITE" id="PS51186">
    <property type="entry name" value="GNAT"/>
    <property type="match status" value="1"/>
</dbReference>
<dbReference type="GO" id="GO:0016746">
    <property type="term" value="F:acyltransferase activity"/>
    <property type="evidence" value="ECO:0007669"/>
    <property type="project" value="UniProtKB-KW"/>
</dbReference>
<dbReference type="PANTHER" id="PTHR43877">
    <property type="entry name" value="AMINOALKYLPHOSPHONATE N-ACETYLTRANSFERASE-RELATED-RELATED"/>
    <property type="match status" value="1"/>
</dbReference>
<dbReference type="InterPro" id="IPR000182">
    <property type="entry name" value="GNAT_dom"/>
</dbReference>
<evidence type="ECO:0000256" key="1">
    <source>
        <dbReference type="ARBA" id="ARBA00022679"/>
    </source>
</evidence>
<dbReference type="Pfam" id="PF00583">
    <property type="entry name" value="Acetyltransf_1"/>
    <property type="match status" value="1"/>
</dbReference>
<keyword evidence="5" id="KW-1185">Reference proteome</keyword>